<dbReference type="InterPro" id="IPR026881">
    <property type="entry name" value="WYL_dom"/>
</dbReference>
<sequence>MARAQRLLALMQELRRHRYPVTGTRLAGALGISARTLYRDIATLRGQGADIEGEAGVGYLLRPGFVLPPLMLSDEEAEALLLGARWVARRGDEAQRAAAAQAMAKIAAVLPAERRSEMESSTLLVAVPRDARNDEVLQALRRAIRAERRVRLQYRDEKGHSSQRAVWPFALGYFEQVRMLLAWCELRADYRSFRIDRIEDCQVGEEAYPRRRHALLREWREREGVEAPAF</sequence>
<dbReference type="Proteomes" id="UP000282741">
    <property type="component" value="Chromosome"/>
</dbReference>
<gene>
    <name evidence="3" type="ORF">CS347_18080</name>
</gene>
<dbReference type="InterPro" id="IPR051534">
    <property type="entry name" value="CBASS_pafABC_assoc_protein"/>
</dbReference>
<dbReference type="PROSITE" id="PS52050">
    <property type="entry name" value="WYL"/>
    <property type="match status" value="1"/>
</dbReference>
<dbReference type="InterPro" id="IPR013196">
    <property type="entry name" value="HTH_11"/>
</dbReference>
<dbReference type="InterPro" id="IPR036388">
    <property type="entry name" value="WH-like_DNA-bd_sf"/>
</dbReference>
<dbReference type="Gene3D" id="1.10.10.10">
    <property type="entry name" value="Winged helix-like DNA-binding domain superfamily/Winged helix DNA-binding domain"/>
    <property type="match status" value="1"/>
</dbReference>
<dbReference type="Pfam" id="PF13280">
    <property type="entry name" value="WYL"/>
    <property type="match status" value="1"/>
</dbReference>
<organism evidence="3 4">
    <name type="scientific">Bordetella hinzii</name>
    <dbReference type="NCBI Taxonomy" id="103855"/>
    <lineage>
        <taxon>Bacteria</taxon>
        <taxon>Pseudomonadati</taxon>
        <taxon>Pseudomonadota</taxon>
        <taxon>Betaproteobacteria</taxon>
        <taxon>Burkholderiales</taxon>
        <taxon>Alcaligenaceae</taxon>
        <taxon>Bordetella</taxon>
    </lineage>
</organism>
<dbReference type="PANTHER" id="PTHR34580">
    <property type="match status" value="1"/>
</dbReference>
<evidence type="ECO:0000259" key="1">
    <source>
        <dbReference type="Pfam" id="PF08279"/>
    </source>
</evidence>
<dbReference type="RefSeq" id="WP_032955136.1">
    <property type="nucleotide sequence ID" value="NZ_CP012077.1"/>
</dbReference>
<feature type="domain" description="WYL" evidence="2">
    <location>
        <begin position="135"/>
        <end position="203"/>
    </location>
</feature>
<dbReference type="SUPFAM" id="SSF46785">
    <property type="entry name" value="Winged helix' DNA-binding domain"/>
    <property type="match status" value="1"/>
</dbReference>
<dbReference type="AlphaFoldDB" id="A0AAN1VH15"/>
<dbReference type="InterPro" id="IPR036390">
    <property type="entry name" value="WH_DNA-bd_sf"/>
</dbReference>
<dbReference type="Pfam" id="PF08279">
    <property type="entry name" value="HTH_11"/>
    <property type="match status" value="1"/>
</dbReference>
<accession>A0AAN1VH15</accession>
<dbReference type="EMBL" id="CP024172">
    <property type="protein sequence ID" value="AZW18536.1"/>
    <property type="molecule type" value="Genomic_DNA"/>
</dbReference>
<protein>
    <submittedName>
        <fullName evidence="3">YafY family transcriptional regulator</fullName>
    </submittedName>
</protein>
<proteinExistence type="predicted"/>
<evidence type="ECO:0000313" key="4">
    <source>
        <dbReference type="Proteomes" id="UP000282741"/>
    </source>
</evidence>
<name>A0AAN1VH15_9BORD</name>
<evidence type="ECO:0000313" key="3">
    <source>
        <dbReference type="EMBL" id="AZW18536.1"/>
    </source>
</evidence>
<evidence type="ECO:0000259" key="2">
    <source>
        <dbReference type="Pfam" id="PF13280"/>
    </source>
</evidence>
<reference evidence="4" key="1">
    <citation type="submission" date="2017-10" db="EMBL/GenBank/DDBJ databases">
        <title>Whole genome sequencing of various Bordetella species.</title>
        <authorList>
            <person name="Weigand M.R."/>
            <person name="Loparev V."/>
            <person name="Peng Y."/>
            <person name="Bowden K.E."/>
            <person name="Tondella M.L."/>
            <person name="Williams M.M."/>
        </authorList>
    </citation>
    <scope>NUCLEOTIDE SEQUENCE [LARGE SCALE GENOMIC DNA]</scope>
    <source>
        <strain evidence="4">H720</strain>
    </source>
</reference>
<feature type="domain" description="Helix-turn-helix type 11" evidence="1">
    <location>
        <begin position="6"/>
        <end position="59"/>
    </location>
</feature>
<dbReference type="PANTHER" id="PTHR34580:SF3">
    <property type="entry name" value="PROTEIN PAFB"/>
    <property type="match status" value="1"/>
</dbReference>
<dbReference type="GeneID" id="92993986"/>